<dbReference type="InterPro" id="IPR052733">
    <property type="entry name" value="Chloroplast_QOR"/>
</dbReference>
<evidence type="ECO:0000313" key="3">
    <source>
        <dbReference type="Proteomes" id="UP000537326"/>
    </source>
</evidence>
<dbReference type="InterPro" id="IPR036291">
    <property type="entry name" value="NAD(P)-bd_dom_sf"/>
</dbReference>
<dbReference type="Gene3D" id="3.90.180.10">
    <property type="entry name" value="Medium-chain alcohol dehydrogenases, catalytic domain"/>
    <property type="match status" value="1"/>
</dbReference>
<evidence type="ECO:0000259" key="1">
    <source>
        <dbReference type="SMART" id="SM00829"/>
    </source>
</evidence>
<dbReference type="PANTHER" id="PTHR44013">
    <property type="entry name" value="ZINC-TYPE ALCOHOL DEHYDROGENASE-LIKE PROTEIN C16A3.02C"/>
    <property type="match status" value="1"/>
</dbReference>
<dbReference type="InterPro" id="IPR011032">
    <property type="entry name" value="GroES-like_sf"/>
</dbReference>
<reference evidence="2 3" key="1">
    <citation type="submission" date="2020-07" db="EMBL/GenBank/DDBJ databases">
        <title>Sequencing the genomes of 1000 actinobacteria strains.</title>
        <authorList>
            <person name="Klenk H.-P."/>
        </authorList>
    </citation>
    <scope>NUCLEOTIDE SEQUENCE [LARGE SCALE GENOMIC DNA]</scope>
    <source>
        <strain evidence="2 3">DSM 18248</strain>
    </source>
</reference>
<dbReference type="Gene3D" id="3.40.50.720">
    <property type="entry name" value="NAD(P)-binding Rossmann-like Domain"/>
    <property type="match status" value="1"/>
</dbReference>
<dbReference type="AlphaFoldDB" id="A0A7Y9YBF1"/>
<dbReference type="RefSeq" id="WP_179530131.1">
    <property type="nucleotide sequence ID" value="NZ_BAAAPP010000002.1"/>
</dbReference>
<dbReference type="SMART" id="SM00829">
    <property type="entry name" value="PKS_ER"/>
    <property type="match status" value="1"/>
</dbReference>
<dbReference type="Pfam" id="PF13602">
    <property type="entry name" value="ADH_zinc_N_2"/>
    <property type="match status" value="1"/>
</dbReference>
<dbReference type="InterPro" id="IPR020843">
    <property type="entry name" value="ER"/>
</dbReference>
<gene>
    <name evidence="2" type="ORF">BKA05_000623</name>
</gene>
<dbReference type="PANTHER" id="PTHR44013:SF1">
    <property type="entry name" value="ZINC-TYPE ALCOHOL DEHYDROGENASE-LIKE PROTEIN C16A3.02C"/>
    <property type="match status" value="1"/>
</dbReference>
<name>A0A7Y9YBF1_9ACTN</name>
<dbReference type="SUPFAM" id="SSF51735">
    <property type="entry name" value="NAD(P)-binding Rossmann-fold domains"/>
    <property type="match status" value="1"/>
</dbReference>
<accession>A0A7Y9YBF1</accession>
<protein>
    <submittedName>
        <fullName evidence="2">NADPH:quinone reductase-like Zn-dependent oxidoreductase</fullName>
    </submittedName>
</protein>
<dbReference type="EMBL" id="JACBZI010000001">
    <property type="protein sequence ID" value="NYI09108.1"/>
    <property type="molecule type" value="Genomic_DNA"/>
</dbReference>
<sequence>MRAVVQRGFGGTEQLSVQELPDPTPGEGEVLVRVTAAGIDRGTVHLLSGLPLAGRPYFGLRTPRFPVVGRDVSGTVAALGPGVEGIKVGQRVIGTADGSVAELAVVPVSRLAVVPADLPGDLGPVELAALPVSGLTALQGLAKAHRGEGVRTGDRVLVIGASGGVGSYAVQLAAAAGAEVTGVASAAKADLVRDLGATRVLDYAAGTLDDGTRYDLLLVAGGTHRLRDLRRLLVREGTLVLAGGESDNRLTAGAHRQLLAMLWSPFVSQQLLGLMSRESGEDLAALVEHVAEGRLRPAVDRTFSLPQTPEALEELIAGRVRGKAVITV</sequence>
<dbReference type="InterPro" id="IPR013154">
    <property type="entry name" value="ADH-like_N"/>
</dbReference>
<dbReference type="CDD" id="cd08267">
    <property type="entry name" value="MDR1"/>
    <property type="match status" value="1"/>
</dbReference>
<keyword evidence="3" id="KW-1185">Reference proteome</keyword>
<evidence type="ECO:0000313" key="2">
    <source>
        <dbReference type="EMBL" id="NYI09108.1"/>
    </source>
</evidence>
<comment type="caution">
    <text evidence="2">The sequence shown here is derived from an EMBL/GenBank/DDBJ whole genome shotgun (WGS) entry which is preliminary data.</text>
</comment>
<dbReference type="Proteomes" id="UP000537326">
    <property type="component" value="Unassembled WGS sequence"/>
</dbReference>
<dbReference type="GO" id="GO:0016491">
    <property type="term" value="F:oxidoreductase activity"/>
    <property type="evidence" value="ECO:0007669"/>
    <property type="project" value="InterPro"/>
</dbReference>
<dbReference type="SUPFAM" id="SSF50129">
    <property type="entry name" value="GroES-like"/>
    <property type="match status" value="1"/>
</dbReference>
<feature type="domain" description="Enoyl reductase (ER)" evidence="1">
    <location>
        <begin position="10"/>
        <end position="326"/>
    </location>
</feature>
<proteinExistence type="predicted"/>
<dbReference type="Pfam" id="PF08240">
    <property type="entry name" value="ADH_N"/>
    <property type="match status" value="1"/>
</dbReference>
<organism evidence="2 3">
    <name type="scientific">Nocardioides marinus</name>
    <dbReference type="NCBI Taxonomy" id="374514"/>
    <lineage>
        <taxon>Bacteria</taxon>
        <taxon>Bacillati</taxon>
        <taxon>Actinomycetota</taxon>
        <taxon>Actinomycetes</taxon>
        <taxon>Propionibacteriales</taxon>
        <taxon>Nocardioidaceae</taxon>
        <taxon>Nocardioides</taxon>
    </lineage>
</organism>